<keyword evidence="2" id="KW-1185">Reference proteome</keyword>
<reference evidence="1 2" key="1">
    <citation type="journal article" date="2021" name="Nat. Plants">
        <title>The Taxus genome provides insights into paclitaxel biosynthesis.</title>
        <authorList>
            <person name="Xiong X."/>
            <person name="Gou J."/>
            <person name="Liao Q."/>
            <person name="Li Y."/>
            <person name="Zhou Q."/>
            <person name="Bi G."/>
            <person name="Li C."/>
            <person name="Du R."/>
            <person name="Wang X."/>
            <person name="Sun T."/>
            <person name="Guo L."/>
            <person name="Liang H."/>
            <person name="Lu P."/>
            <person name="Wu Y."/>
            <person name="Zhang Z."/>
            <person name="Ro D.K."/>
            <person name="Shang Y."/>
            <person name="Huang S."/>
            <person name="Yan J."/>
        </authorList>
    </citation>
    <scope>NUCLEOTIDE SEQUENCE [LARGE SCALE GENOMIC DNA]</scope>
    <source>
        <strain evidence="1">Ta-2019</strain>
    </source>
</reference>
<dbReference type="EMBL" id="JAHRHJ020000010">
    <property type="protein sequence ID" value="KAH9299177.1"/>
    <property type="molecule type" value="Genomic_DNA"/>
</dbReference>
<feature type="non-terminal residue" evidence="1">
    <location>
        <position position="1"/>
    </location>
</feature>
<evidence type="ECO:0000313" key="2">
    <source>
        <dbReference type="Proteomes" id="UP000824469"/>
    </source>
</evidence>
<feature type="non-terminal residue" evidence="1">
    <location>
        <position position="70"/>
    </location>
</feature>
<dbReference type="Proteomes" id="UP000824469">
    <property type="component" value="Unassembled WGS sequence"/>
</dbReference>
<protein>
    <submittedName>
        <fullName evidence="1">Uncharacterized protein</fullName>
    </submittedName>
</protein>
<proteinExistence type="predicted"/>
<name>A0AA38CEM5_TAXCH</name>
<dbReference type="AlphaFoldDB" id="A0AA38CEM5"/>
<evidence type="ECO:0000313" key="1">
    <source>
        <dbReference type="EMBL" id="KAH9299177.1"/>
    </source>
</evidence>
<comment type="caution">
    <text evidence="1">The sequence shown here is derived from an EMBL/GenBank/DDBJ whole genome shotgun (WGS) entry which is preliminary data.</text>
</comment>
<organism evidence="1 2">
    <name type="scientific">Taxus chinensis</name>
    <name type="common">Chinese yew</name>
    <name type="synonym">Taxus wallichiana var. chinensis</name>
    <dbReference type="NCBI Taxonomy" id="29808"/>
    <lineage>
        <taxon>Eukaryota</taxon>
        <taxon>Viridiplantae</taxon>
        <taxon>Streptophyta</taxon>
        <taxon>Embryophyta</taxon>
        <taxon>Tracheophyta</taxon>
        <taxon>Spermatophyta</taxon>
        <taxon>Pinopsida</taxon>
        <taxon>Pinidae</taxon>
        <taxon>Conifers II</taxon>
        <taxon>Cupressales</taxon>
        <taxon>Taxaceae</taxon>
        <taxon>Taxus</taxon>
    </lineage>
</organism>
<sequence>NDVRQAEGRGNGVHGGMPLIVIQFLILNELETQMIYGTNSLSDMEPGKRPKSHVTTFDYQKSTTGMAVSM</sequence>
<gene>
    <name evidence="1" type="ORF">KI387_030859</name>
</gene>
<accession>A0AA38CEM5</accession>